<proteinExistence type="predicted"/>
<protein>
    <submittedName>
        <fullName evidence="1">Uncharacterized protein</fullName>
    </submittedName>
</protein>
<dbReference type="EMBL" id="HACG01038621">
    <property type="protein sequence ID" value="CEK85486.1"/>
    <property type="molecule type" value="Transcribed_RNA"/>
</dbReference>
<sequence length="50" mass="5701">NSYSPNCNDDGTINQSFHLSMSNIYMMVSSKVDVSEQIKSILSLFKYNHI</sequence>
<dbReference type="AlphaFoldDB" id="A0A0B7AZN4"/>
<name>A0A0B7AZN4_9EUPU</name>
<feature type="non-terminal residue" evidence="1">
    <location>
        <position position="1"/>
    </location>
</feature>
<evidence type="ECO:0000313" key="1">
    <source>
        <dbReference type="EMBL" id="CEK85486.1"/>
    </source>
</evidence>
<reference evidence="1" key="1">
    <citation type="submission" date="2014-12" db="EMBL/GenBank/DDBJ databases">
        <title>Insight into the proteome of Arion vulgaris.</title>
        <authorList>
            <person name="Aradska J."/>
            <person name="Bulat T."/>
            <person name="Smidak R."/>
            <person name="Sarate P."/>
            <person name="Gangsoo J."/>
            <person name="Sialana F."/>
            <person name="Bilban M."/>
            <person name="Lubec G."/>
        </authorList>
    </citation>
    <scope>NUCLEOTIDE SEQUENCE</scope>
    <source>
        <tissue evidence="1">Skin</tissue>
    </source>
</reference>
<organism evidence="1">
    <name type="scientific">Arion vulgaris</name>
    <dbReference type="NCBI Taxonomy" id="1028688"/>
    <lineage>
        <taxon>Eukaryota</taxon>
        <taxon>Metazoa</taxon>
        <taxon>Spiralia</taxon>
        <taxon>Lophotrochozoa</taxon>
        <taxon>Mollusca</taxon>
        <taxon>Gastropoda</taxon>
        <taxon>Heterobranchia</taxon>
        <taxon>Euthyneura</taxon>
        <taxon>Panpulmonata</taxon>
        <taxon>Eupulmonata</taxon>
        <taxon>Stylommatophora</taxon>
        <taxon>Helicina</taxon>
        <taxon>Arionoidea</taxon>
        <taxon>Arionidae</taxon>
        <taxon>Arion</taxon>
    </lineage>
</organism>
<accession>A0A0B7AZN4</accession>
<gene>
    <name evidence="1" type="primary">ORF148463</name>
</gene>